<name>A9G2W5_SORC5</name>
<accession>A9G2W5</accession>
<dbReference type="AlphaFoldDB" id="A9G2W5"/>
<evidence type="ECO:0000313" key="1">
    <source>
        <dbReference type="EMBL" id="CAN95695.1"/>
    </source>
</evidence>
<sequence>MSSLGAPVTALLGTCLFAIGCVVSPAPDHDSEEDIAAEDDVASVEQAYVFPNGDDPEFFWEPRTIQMLQRLAMAPLADSAGKLASTPLLDTAQGRKLLHYVVGCALRPDMTVKGVVGASSYVYKGALGLAAPWRSQAMTLTSPQRWVTACLLQTLNGFLEEVPIRMVGHHPGLADAPWMNPAQYTFPDATMFGNIFVPGQEVAYACADEGAQLACGAVLWSDFAKLRICDSSLTCKLTLLGPCNGSLPNETDCTTNAAGYATCHADGVSYPESISSKLTADGAFNLYPSCGL</sequence>
<gene>
    <name evidence="1" type="ordered locus">sce5532</name>
</gene>
<dbReference type="HOGENOM" id="CLU_952838_0_0_7"/>
<proteinExistence type="predicted"/>
<dbReference type="EMBL" id="AM746676">
    <property type="protein sequence ID" value="CAN95695.1"/>
    <property type="molecule type" value="Genomic_DNA"/>
</dbReference>
<protein>
    <submittedName>
        <fullName evidence="1">Uncharacterized protein</fullName>
    </submittedName>
</protein>
<keyword evidence="2" id="KW-1185">Reference proteome</keyword>
<organism evidence="1 2">
    <name type="scientific">Sorangium cellulosum (strain So ce56)</name>
    <name type="common">Polyangium cellulosum (strain So ce56)</name>
    <dbReference type="NCBI Taxonomy" id="448385"/>
    <lineage>
        <taxon>Bacteria</taxon>
        <taxon>Pseudomonadati</taxon>
        <taxon>Myxococcota</taxon>
        <taxon>Polyangia</taxon>
        <taxon>Polyangiales</taxon>
        <taxon>Polyangiaceae</taxon>
        <taxon>Sorangium</taxon>
    </lineage>
</organism>
<evidence type="ECO:0000313" key="2">
    <source>
        <dbReference type="Proteomes" id="UP000002139"/>
    </source>
</evidence>
<reference evidence="1 2" key="1">
    <citation type="journal article" date="2007" name="Nat. Biotechnol.">
        <title>Complete genome sequence of the myxobacterium Sorangium cellulosum.</title>
        <authorList>
            <person name="Schneiker S."/>
            <person name="Perlova O."/>
            <person name="Kaiser O."/>
            <person name="Gerth K."/>
            <person name="Alici A."/>
            <person name="Altmeyer M.O."/>
            <person name="Bartels D."/>
            <person name="Bekel T."/>
            <person name="Beyer S."/>
            <person name="Bode E."/>
            <person name="Bode H.B."/>
            <person name="Bolten C.J."/>
            <person name="Choudhuri J.V."/>
            <person name="Doss S."/>
            <person name="Elnakady Y.A."/>
            <person name="Frank B."/>
            <person name="Gaigalat L."/>
            <person name="Goesmann A."/>
            <person name="Groeger C."/>
            <person name="Gross F."/>
            <person name="Jelsbak L."/>
            <person name="Jelsbak L."/>
            <person name="Kalinowski J."/>
            <person name="Kegler C."/>
            <person name="Knauber T."/>
            <person name="Konietzny S."/>
            <person name="Kopp M."/>
            <person name="Krause L."/>
            <person name="Krug D."/>
            <person name="Linke B."/>
            <person name="Mahmud T."/>
            <person name="Martinez-Arias R."/>
            <person name="McHardy A.C."/>
            <person name="Merai M."/>
            <person name="Meyer F."/>
            <person name="Mormann S."/>
            <person name="Munoz-Dorado J."/>
            <person name="Perez J."/>
            <person name="Pradella S."/>
            <person name="Rachid S."/>
            <person name="Raddatz G."/>
            <person name="Rosenau F."/>
            <person name="Rueckert C."/>
            <person name="Sasse F."/>
            <person name="Scharfe M."/>
            <person name="Schuster S.C."/>
            <person name="Suen G."/>
            <person name="Treuner-Lange A."/>
            <person name="Velicer G.J."/>
            <person name="Vorholter F.-J."/>
            <person name="Weissman K.J."/>
            <person name="Welch R.D."/>
            <person name="Wenzel S.C."/>
            <person name="Whitworth D.E."/>
            <person name="Wilhelm S."/>
            <person name="Wittmann C."/>
            <person name="Bloecker H."/>
            <person name="Puehler A."/>
            <person name="Mueller R."/>
        </authorList>
    </citation>
    <scope>NUCLEOTIDE SEQUENCE [LARGE SCALE GENOMIC DNA]</scope>
    <source>
        <strain evidence="2">So ce56</strain>
    </source>
</reference>
<dbReference type="Proteomes" id="UP000002139">
    <property type="component" value="Chromosome"/>
</dbReference>
<dbReference type="KEGG" id="scl:sce5532"/>